<dbReference type="RefSeq" id="WP_191309135.1">
    <property type="nucleotide sequence ID" value="NZ_BNCL01000004.1"/>
</dbReference>
<evidence type="ECO:0000313" key="3">
    <source>
        <dbReference type="Proteomes" id="UP000644749"/>
    </source>
</evidence>
<evidence type="ECO:0000313" key="2">
    <source>
        <dbReference type="EMBL" id="MBL3673022.1"/>
    </source>
</evidence>
<keyword evidence="3" id="KW-1185">Reference proteome</keyword>
<gene>
    <name evidence="2" type="ORF">JL111_05915</name>
</gene>
<sequence>MDWLRASAAQQGRAIMAGLLDPLDQTEAYLAAIRNHPDARRIYARVSETRARSEAVAAHDRAKLELRRGLLDGVAISWKDNIDSGGTVTEAGSKLLEGRVPRKDAIVLARAARQGTICLGKTHMTELAFSGLGLNPRTATPPNALDPDLAPGGSSSGAAVSVALGLAAAAIGTDTGGSVRVPAAWNDLVGFIPTRDSVPEKGVVPLCRRFDVPGPIARTVEDCAELFALMACQKTADLRGANLVGRRLMVLEGLPFADAEEGPVTAFEDAVDRLARAGAQIVRQSSDWIAKAMPLSAALFAPEAYGIWRAQIEDAPELMWGPILDRFRSGAAVSAPDYIAAWESLVRIRRKWIKEVASGFDAILLPTVPIMPPNAQTLLDDGAEFVRANLLTLRNTRIGNLLGLPVCTLPTGSPACGISVMGHAGRDCHLLHVAAGVEAALAVA</sequence>
<dbReference type="InterPro" id="IPR036928">
    <property type="entry name" value="AS_sf"/>
</dbReference>
<dbReference type="SUPFAM" id="SSF75304">
    <property type="entry name" value="Amidase signature (AS) enzymes"/>
    <property type="match status" value="1"/>
</dbReference>
<dbReference type="InterPro" id="IPR020556">
    <property type="entry name" value="Amidase_CS"/>
</dbReference>
<proteinExistence type="predicted"/>
<dbReference type="InterPro" id="IPR023631">
    <property type="entry name" value="Amidase_dom"/>
</dbReference>
<dbReference type="Pfam" id="PF01425">
    <property type="entry name" value="Amidase"/>
    <property type="match status" value="1"/>
</dbReference>
<dbReference type="PROSITE" id="PS00571">
    <property type="entry name" value="AMIDASES"/>
    <property type="match status" value="1"/>
</dbReference>
<comment type="caution">
    <text evidence="2">The sequence shown here is derived from an EMBL/GenBank/DDBJ whole genome shotgun (WGS) entry which is preliminary data.</text>
</comment>
<dbReference type="Gene3D" id="3.90.1300.10">
    <property type="entry name" value="Amidase signature (AS) domain"/>
    <property type="match status" value="1"/>
</dbReference>
<evidence type="ECO:0000259" key="1">
    <source>
        <dbReference type="Pfam" id="PF01425"/>
    </source>
</evidence>
<dbReference type="InterPro" id="IPR000120">
    <property type="entry name" value="Amidase"/>
</dbReference>
<reference evidence="2 3" key="1">
    <citation type="submission" date="2021-01" db="EMBL/GenBank/DDBJ databases">
        <title>011410 draft genome.</title>
        <authorList>
            <person name="Lang L."/>
        </authorList>
    </citation>
    <scope>NUCLEOTIDE SEQUENCE [LARGE SCALE GENOMIC DNA]</scope>
    <source>
        <strain evidence="2 3">KCTC 42845</strain>
    </source>
</reference>
<accession>A0ABS1S2S1</accession>
<dbReference type="PANTHER" id="PTHR11895:SF176">
    <property type="entry name" value="AMIDASE AMID-RELATED"/>
    <property type="match status" value="1"/>
</dbReference>
<dbReference type="Proteomes" id="UP000644749">
    <property type="component" value="Unassembled WGS sequence"/>
</dbReference>
<dbReference type="PANTHER" id="PTHR11895">
    <property type="entry name" value="TRANSAMIDASE"/>
    <property type="match status" value="1"/>
</dbReference>
<protein>
    <submittedName>
        <fullName evidence="2">Amidase</fullName>
    </submittedName>
</protein>
<name>A0ABS1S2S1_9RHOB</name>
<dbReference type="EMBL" id="JAESHT010000004">
    <property type="protein sequence ID" value="MBL3673022.1"/>
    <property type="molecule type" value="Genomic_DNA"/>
</dbReference>
<organism evidence="2 3">
    <name type="scientific">Paracoccus aerius</name>
    <dbReference type="NCBI Taxonomy" id="1915382"/>
    <lineage>
        <taxon>Bacteria</taxon>
        <taxon>Pseudomonadati</taxon>
        <taxon>Pseudomonadota</taxon>
        <taxon>Alphaproteobacteria</taxon>
        <taxon>Rhodobacterales</taxon>
        <taxon>Paracoccaceae</taxon>
        <taxon>Paracoccus</taxon>
    </lineage>
</organism>
<feature type="domain" description="Amidase" evidence="1">
    <location>
        <begin position="26"/>
        <end position="431"/>
    </location>
</feature>